<evidence type="ECO:0000313" key="2">
    <source>
        <dbReference type="EMBL" id="SIT35409.1"/>
    </source>
</evidence>
<evidence type="ECO:0000313" key="3">
    <source>
        <dbReference type="Proteomes" id="UP000195569"/>
    </source>
</evidence>
<organism evidence="2 3">
    <name type="scientific">Paraburkholderia piptadeniae</name>
    <dbReference type="NCBI Taxonomy" id="1701573"/>
    <lineage>
        <taxon>Bacteria</taxon>
        <taxon>Pseudomonadati</taxon>
        <taxon>Pseudomonadota</taxon>
        <taxon>Betaproteobacteria</taxon>
        <taxon>Burkholderiales</taxon>
        <taxon>Burkholderiaceae</taxon>
        <taxon>Paraburkholderia</taxon>
    </lineage>
</organism>
<name>A0A1N7RJY7_9BURK</name>
<protein>
    <recommendedName>
        <fullName evidence="4">Lipoprotein</fullName>
    </recommendedName>
</protein>
<dbReference type="EMBL" id="CYGY02000003">
    <property type="protein sequence ID" value="SIT35409.1"/>
    <property type="molecule type" value="Genomic_DNA"/>
</dbReference>
<accession>A0A1N7RJY7</accession>
<sequence>MKSTYRYLIAIAITTTLAACGEKDHAPQTVEKSADTASSVASQTAEQSASSDDRETYKYSLSDGLDICFRKLKDKLGGNAKVSSIDSSFSEGKDIDSEQDAPRGALTTCLASYQDPSDARKLLRSRMNVHSGQFETPEPVEIDVTGDASKFNLNDYVIALNRIDASPLQAFLDSRKLKLS</sequence>
<gene>
    <name evidence="2" type="ORF">BN2476_30044</name>
</gene>
<dbReference type="RefSeq" id="WP_087732330.1">
    <property type="nucleotide sequence ID" value="NZ_CYGY02000003.1"/>
</dbReference>
<feature type="region of interest" description="Disordered" evidence="1">
    <location>
        <begin position="81"/>
        <end position="101"/>
    </location>
</feature>
<evidence type="ECO:0008006" key="4">
    <source>
        <dbReference type="Google" id="ProtNLM"/>
    </source>
</evidence>
<keyword evidence="3" id="KW-1185">Reference proteome</keyword>
<comment type="caution">
    <text evidence="2">The sequence shown here is derived from an EMBL/GenBank/DDBJ whole genome shotgun (WGS) entry which is preliminary data.</text>
</comment>
<evidence type="ECO:0000256" key="1">
    <source>
        <dbReference type="SAM" id="MobiDB-lite"/>
    </source>
</evidence>
<dbReference type="AlphaFoldDB" id="A0A1N7RJY7"/>
<dbReference type="Proteomes" id="UP000195569">
    <property type="component" value="Unassembled WGS sequence"/>
</dbReference>
<dbReference type="PROSITE" id="PS51257">
    <property type="entry name" value="PROKAR_LIPOPROTEIN"/>
    <property type="match status" value="1"/>
</dbReference>
<feature type="compositionally biased region" description="Polar residues" evidence="1">
    <location>
        <begin position="35"/>
        <end position="50"/>
    </location>
</feature>
<dbReference type="OrthoDB" id="6476773at2"/>
<feature type="compositionally biased region" description="Polar residues" evidence="1">
    <location>
        <begin position="81"/>
        <end position="90"/>
    </location>
</feature>
<reference evidence="2" key="1">
    <citation type="submission" date="2016-12" db="EMBL/GenBank/DDBJ databases">
        <authorList>
            <person name="Moulin L."/>
        </authorList>
    </citation>
    <scope>NUCLEOTIDE SEQUENCE [LARGE SCALE GENOMIC DNA]</scope>
    <source>
        <strain evidence="2">STM 7183</strain>
    </source>
</reference>
<proteinExistence type="predicted"/>
<feature type="region of interest" description="Disordered" evidence="1">
    <location>
        <begin position="28"/>
        <end position="55"/>
    </location>
</feature>